<reference evidence="2 3" key="1">
    <citation type="submission" date="2020-12" db="EMBL/GenBank/DDBJ databases">
        <authorList>
            <person name="Mahalingham V.A."/>
            <person name="Abad L.A."/>
            <person name="Dennis E.A."/>
            <person name="Alston T.C."/>
            <person name="Buckley J.R."/>
            <person name="Cao N.T."/>
            <person name="Cole K.B."/>
            <person name="Davis H.C."/>
            <person name="Fisher D.E."/>
            <person name="Jennings A.R."/>
            <person name="Litwin A.R."/>
            <person name="McCartney J.B."/>
            <person name="Mitchell K.E."/>
            <person name="Nasser J.B."/>
            <person name="Paudel P."/>
            <person name="Richoux S.A."/>
            <person name="Sisung K.L."/>
            <person name="Smith M.L."/>
            <person name="Sonnier C.R."/>
            <person name="Underwood K.G."/>
            <person name="Hunter C.W."/>
            <person name="Gottschalck B.A."/>
            <person name="Wiggina Z.F."/>
            <person name="Spears T.J."/>
            <person name="Hancock A.M."/>
            <person name="Gissendanner C.R."/>
            <person name="Findley A.M."/>
            <person name="Garlena R.A."/>
            <person name="Russell D.A."/>
            <person name="Jacobs-Sera D."/>
            <person name="Hatfull G.F."/>
        </authorList>
    </citation>
    <scope>NUCLEOTIDE SEQUENCE [LARGE SCALE GENOMIC DNA]</scope>
</reference>
<evidence type="ECO:0000256" key="1">
    <source>
        <dbReference type="SAM" id="MobiDB-lite"/>
    </source>
</evidence>
<accession>A0A7T1NWX1</accession>
<name>A0A7T1NWX1_9CAUD</name>
<dbReference type="Proteomes" id="UP000594820">
    <property type="component" value="Segment"/>
</dbReference>
<feature type="region of interest" description="Disordered" evidence="1">
    <location>
        <begin position="174"/>
        <end position="211"/>
    </location>
</feature>
<keyword evidence="3" id="KW-1185">Reference proteome</keyword>
<gene>
    <name evidence="2" type="primary">27</name>
    <name evidence="2" type="ORF">SEA_LILBEANIE_27</name>
</gene>
<organism evidence="2 3">
    <name type="scientific">Gordonia phage Lilbeanie</name>
    <dbReference type="NCBI Taxonomy" id="2794947"/>
    <lineage>
        <taxon>Viruses</taxon>
        <taxon>Duplodnaviria</taxon>
        <taxon>Heunggongvirae</taxon>
        <taxon>Uroviricota</taxon>
        <taxon>Caudoviricetes</taxon>
        <taxon>Stackebrandtviridae</taxon>
        <taxon>Lilbeanievirus</taxon>
        <taxon>Lilbeanievirus lilbeanie</taxon>
    </lineage>
</organism>
<sequence>MIIGPPWVEPARAWSIDGVVIEVIMPTTPEFVRALLVSEQSDASGLAVVAAFCGMDSWPALAEILLPTETGLTFGRLHRIADRLVETQLGLTRWRAQRLWEQAVGMWSELEGELLLSGLDLLALDPRQATNVVFAQLRKWISDADERKKWYRDLDKEPTREIRRLIEEEVPDEIPGQFDQMMAMNERRKRSGQPKPAEPNSSDTGSKIVMP</sequence>
<protein>
    <submittedName>
        <fullName evidence="2">Tail assembly chaperone</fullName>
    </submittedName>
</protein>
<evidence type="ECO:0000313" key="2">
    <source>
        <dbReference type="EMBL" id="QPO17105.1"/>
    </source>
</evidence>
<dbReference type="RefSeq" id="YP_010002588.1">
    <property type="nucleotide sequence ID" value="NC_053246.1"/>
</dbReference>
<dbReference type="GeneID" id="63027139"/>
<evidence type="ECO:0000313" key="3">
    <source>
        <dbReference type="Proteomes" id="UP000594820"/>
    </source>
</evidence>
<dbReference type="KEGG" id="vg:63027139"/>
<dbReference type="EMBL" id="MW314850">
    <property type="protein sequence ID" value="QPO17105.1"/>
    <property type="molecule type" value="Genomic_DNA"/>
</dbReference>
<proteinExistence type="predicted"/>